<protein>
    <recommendedName>
        <fullName evidence="4">Serine aminopeptidase S33 domain-containing protein</fullName>
    </recommendedName>
</protein>
<dbReference type="Gene3D" id="3.40.50.1820">
    <property type="entry name" value="alpha/beta hydrolase"/>
    <property type="match status" value="1"/>
</dbReference>
<name>A0ABP8X8H8_9MICC</name>
<proteinExistence type="predicted"/>
<sequence>MRGLARIGPLGKGCAGPVSDPTHLGENIVLRTPAHHRPRSITRHRHGTAPTDDVLHGWVRAEDRVLSVAVHQPAGPERNGTVVIAGSPGRERVTMFRTIIDVARTLAADGWRVVRFDWVGTGLSPWTAEAAPAEKWLGDLEVVREWAAHAGPVHGLGVRLGGSVLAASNERGWASRHVWAPVSGKLWLRHQVALRRMAGPELPARVTPGVELMDLQLNPEGAEALKQLSEPDSSRGLDILDGPQLEPVPVDVHPRVASVPKEAAATIAGALAAVADRLPGSPAAVSLIPEHAVALPVDGTVVHLRRTRIGRANRPAVLTMPEHPQPAAPGVAFVSLGSEPMEAPGSLWTRAAITASARGAVCLLAERTDTGELVHPGRAQDPNPYVRYTLTESREVLEELARLTDGPLKAAGVCLGAWGLVACVHQLPDHVAQRLSLYAVNNIGWQRAPWRYWRQGLRSGPLSPAIPGQAPAEPSGSDPASTPSMEQRLGAVARTIVRGTRRAAFNAHPRVTAAAAAVGIIDVPHPLMRRLARIPGLRVDVIFGPADAQHAGVTAGPISTNHRVTVLDPLDHSLHATASRRSMLNHLLVDL</sequence>
<evidence type="ECO:0000313" key="3">
    <source>
        <dbReference type="Proteomes" id="UP001501446"/>
    </source>
</evidence>
<organism evidence="2 3">
    <name type="scientific">Kocuria gwangalliensis</name>
    <dbReference type="NCBI Taxonomy" id="501592"/>
    <lineage>
        <taxon>Bacteria</taxon>
        <taxon>Bacillati</taxon>
        <taxon>Actinomycetota</taxon>
        <taxon>Actinomycetes</taxon>
        <taxon>Micrococcales</taxon>
        <taxon>Micrococcaceae</taxon>
        <taxon>Kocuria</taxon>
    </lineage>
</organism>
<evidence type="ECO:0000256" key="1">
    <source>
        <dbReference type="SAM" id="MobiDB-lite"/>
    </source>
</evidence>
<keyword evidence="3" id="KW-1185">Reference proteome</keyword>
<feature type="region of interest" description="Disordered" evidence="1">
    <location>
        <begin position="463"/>
        <end position="486"/>
    </location>
</feature>
<dbReference type="InterPro" id="IPR029058">
    <property type="entry name" value="AB_hydrolase_fold"/>
</dbReference>
<gene>
    <name evidence="2" type="ORF">GCM10025781_18500</name>
</gene>
<evidence type="ECO:0000313" key="2">
    <source>
        <dbReference type="EMBL" id="GAA4700542.1"/>
    </source>
</evidence>
<dbReference type="Proteomes" id="UP001501446">
    <property type="component" value="Unassembled WGS sequence"/>
</dbReference>
<dbReference type="EMBL" id="BAABLN010000029">
    <property type="protein sequence ID" value="GAA4700542.1"/>
    <property type="molecule type" value="Genomic_DNA"/>
</dbReference>
<dbReference type="SUPFAM" id="SSF53474">
    <property type="entry name" value="alpha/beta-Hydrolases"/>
    <property type="match status" value="1"/>
</dbReference>
<reference evidence="3" key="1">
    <citation type="journal article" date="2019" name="Int. J. Syst. Evol. Microbiol.">
        <title>The Global Catalogue of Microorganisms (GCM) 10K type strain sequencing project: providing services to taxonomists for standard genome sequencing and annotation.</title>
        <authorList>
            <consortium name="The Broad Institute Genomics Platform"/>
            <consortium name="The Broad Institute Genome Sequencing Center for Infectious Disease"/>
            <person name="Wu L."/>
            <person name="Ma J."/>
        </authorList>
    </citation>
    <scope>NUCLEOTIDE SEQUENCE [LARGE SCALE GENOMIC DNA]</scope>
    <source>
        <strain evidence="3">JCM 18958</strain>
    </source>
</reference>
<evidence type="ECO:0008006" key="4">
    <source>
        <dbReference type="Google" id="ProtNLM"/>
    </source>
</evidence>
<comment type="caution">
    <text evidence="2">The sequence shown here is derived from an EMBL/GenBank/DDBJ whole genome shotgun (WGS) entry which is preliminary data.</text>
</comment>
<accession>A0ABP8X8H8</accession>